<organism evidence="9 10">
    <name type="scientific">Nepenthes gracilis</name>
    <name type="common">Slender pitcher plant</name>
    <dbReference type="NCBI Taxonomy" id="150966"/>
    <lineage>
        <taxon>Eukaryota</taxon>
        <taxon>Viridiplantae</taxon>
        <taxon>Streptophyta</taxon>
        <taxon>Embryophyta</taxon>
        <taxon>Tracheophyta</taxon>
        <taxon>Spermatophyta</taxon>
        <taxon>Magnoliopsida</taxon>
        <taxon>eudicotyledons</taxon>
        <taxon>Gunneridae</taxon>
        <taxon>Pentapetalae</taxon>
        <taxon>Caryophyllales</taxon>
        <taxon>Nepenthaceae</taxon>
        <taxon>Nepenthes</taxon>
    </lineage>
</organism>
<proteinExistence type="predicted"/>
<dbReference type="InterPro" id="IPR029063">
    <property type="entry name" value="SAM-dependent_MTases_sf"/>
</dbReference>
<dbReference type="Proteomes" id="UP001279734">
    <property type="component" value="Unassembled WGS sequence"/>
</dbReference>
<dbReference type="InterPro" id="IPR036388">
    <property type="entry name" value="WH-like_DNA-bd_sf"/>
</dbReference>
<gene>
    <name evidence="9" type="ORF">Nepgr_020141</name>
</gene>
<evidence type="ECO:0000259" key="7">
    <source>
        <dbReference type="Pfam" id="PF00891"/>
    </source>
</evidence>
<evidence type="ECO:0000256" key="3">
    <source>
        <dbReference type="ARBA" id="ARBA00022679"/>
    </source>
</evidence>
<dbReference type="FunFam" id="1.10.10.10:FF:000357">
    <property type="entry name" value="Caffeic acid 3-O-methyltransferase"/>
    <property type="match status" value="1"/>
</dbReference>
<dbReference type="PANTHER" id="PTHR11746">
    <property type="entry name" value="O-METHYLTRANSFERASE"/>
    <property type="match status" value="1"/>
</dbReference>
<feature type="domain" description="O-methyltransferase dimerisation" evidence="8">
    <location>
        <begin position="25"/>
        <end position="117"/>
    </location>
</feature>
<evidence type="ECO:0000259" key="8">
    <source>
        <dbReference type="Pfam" id="PF08100"/>
    </source>
</evidence>
<dbReference type="EMBL" id="BSYO01000019">
    <property type="protein sequence ID" value="GMH18300.1"/>
    <property type="molecule type" value="Genomic_DNA"/>
</dbReference>
<dbReference type="GO" id="GO:0046983">
    <property type="term" value="F:protein dimerization activity"/>
    <property type="evidence" value="ECO:0007669"/>
    <property type="project" value="InterPro"/>
</dbReference>
<evidence type="ECO:0000256" key="6">
    <source>
        <dbReference type="PIRSR" id="PIRSR005739-1"/>
    </source>
</evidence>
<comment type="cofactor">
    <cofactor evidence="1">
        <name>pyridoxal 5'-phosphate</name>
        <dbReference type="ChEBI" id="CHEBI:597326"/>
    </cofactor>
</comment>
<dbReference type="GO" id="GO:0032259">
    <property type="term" value="P:methylation"/>
    <property type="evidence" value="ECO:0007669"/>
    <property type="project" value="UniProtKB-KW"/>
</dbReference>
<keyword evidence="2" id="KW-0489">Methyltransferase</keyword>
<keyword evidence="10" id="KW-1185">Reference proteome</keyword>
<dbReference type="Gene3D" id="3.40.50.150">
    <property type="entry name" value="Vaccinia Virus protein VP39"/>
    <property type="match status" value="2"/>
</dbReference>
<dbReference type="PROSITE" id="PS51683">
    <property type="entry name" value="SAM_OMT_II"/>
    <property type="match status" value="1"/>
</dbReference>
<keyword evidence="3" id="KW-0808">Transferase</keyword>
<dbReference type="SUPFAM" id="SSF53335">
    <property type="entry name" value="S-adenosyl-L-methionine-dependent methyltransferases"/>
    <property type="match status" value="1"/>
</dbReference>
<dbReference type="AlphaFoldDB" id="A0AAD3XVW1"/>
<dbReference type="InterPro" id="IPR001077">
    <property type="entry name" value="COMT_C"/>
</dbReference>
<feature type="active site" description="Proton acceptor" evidence="6">
    <location>
        <position position="252"/>
    </location>
</feature>
<evidence type="ECO:0000256" key="1">
    <source>
        <dbReference type="ARBA" id="ARBA00001933"/>
    </source>
</evidence>
<name>A0AAD3XVW1_NEPGR</name>
<feature type="domain" description="O-methyltransferase C-terminal" evidence="7">
    <location>
        <begin position="227"/>
        <end position="328"/>
    </location>
</feature>
<reference evidence="9" key="1">
    <citation type="submission" date="2023-05" db="EMBL/GenBank/DDBJ databases">
        <title>Nepenthes gracilis genome sequencing.</title>
        <authorList>
            <person name="Fukushima K."/>
        </authorList>
    </citation>
    <scope>NUCLEOTIDE SEQUENCE</scope>
    <source>
        <strain evidence="9">SING2019-196</strain>
    </source>
</reference>
<dbReference type="InterPro" id="IPR036390">
    <property type="entry name" value="WH_DNA-bd_sf"/>
</dbReference>
<dbReference type="SUPFAM" id="SSF46785">
    <property type="entry name" value="Winged helix' DNA-binding domain"/>
    <property type="match status" value="1"/>
</dbReference>
<evidence type="ECO:0000256" key="4">
    <source>
        <dbReference type="ARBA" id="ARBA00022691"/>
    </source>
</evidence>
<sequence length="348" mass="38275">MDSAAREMKLSPIEEEDELFSFAMALVSGSVPTMVLKAVIELDVLEIIKRAGPGAYLSPVEITAELPTSNPNASVILDRMLRLLASYSIITCSIQMLPDGSIERLYGLTPVCEFLTKNGDGVSLAALSLVFQDRIYLESWQFIKEAVLQSGIPFNKANGTTLFEYNGEDARFNKIFNNGMSNHSTIIMKKVLEVYKGFEGLSSLVDVGGGIGATLNMIISKYPTIKGVRHIGGDMFVSIPKGDAILMKWICHNWNDEHCMKLLRNCYASLPQHGKVIVCESILPTVVETTTAAKVVFHLDLIMFAQTTSGKQRSESEFEGLAKGAGFQGFKVVCSAYNMKVMEFLKKN</sequence>
<dbReference type="Pfam" id="PF08100">
    <property type="entry name" value="Dimerisation"/>
    <property type="match status" value="1"/>
</dbReference>
<dbReference type="GO" id="GO:0008171">
    <property type="term" value="F:O-methyltransferase activity"/>
    <property type="evidence" value="ECO:0007669"/>
    <property type="project" value="InterPro"/>
</dbReference>
<dbReference type="InterPro" id="IPR022657">
    <property type="entry name" value="De-COase2_CS"/>
</dbReference>
<evidence type="ECO:0000256" key="5">
    <source>
        <dbReference type="ARBA" id="ARBA00023239"/>
    </source>
</evidence>
<evidence type="ECO:0000313" key="9">
    <source>
        <dbReference type="EMBL" id="GMH18300.1"/>
    </source>
</evidence>
<accession>A0AAD3XVW1</accession>
<comment type="caution">
    <text evidence="9">The sequence shown here is derived from an EMBL/GenBank/DDBJ whole genome shotgun (WGS) entry which is preliminary data.</text>
</comment>
<dbReference type="InterPro" id="IPR012967">
    <property type="entry name" value="COMT_dimerisation"/>
</dbReference>
<evidence type="ECO:0000313" key="10">
    <source>
        <dbReference type="Proteomes" id="UP001279734"/>
    </source>
</evidence>
<dbReference type="Gene3D" id="1.10.10.10">
    <property type="entry name" value="Winged helix-like DNA-binding domain superfamily/Winged helix DNA-binding domain"/>
    <property type="match status" value="1"/>
</dbReference>
<evidence type="ECO:0000256" key="2">
    <source>
        <dbReference type="ARBA" id="ARBA00022603"/>
    </source>
</evidence>
<keyword evidence="4" id="KW-0949">S-adenosyl-L-methionine</keyword>
<dbReference type="PIRSF" id="PIRSF005739">
    <property type="entry name" value="O-mtase"/>
    <property type="match status" value="1"/>
</dbReference>
<dbReference type="PROSITE" id="PS00879">
    <property type="entry name" value="ODR_DC_2_2"/>
    <property type="match status" value="1"/>
</dbReference>
<dbReference type="Pfam" id="PF00891">
    <property type="entry name" value="Methyltransf_2"/>
    <property type="match status" value="1"/>
</dbReference>
<keyword evidence="5" id="KW-0456">Lyase</keyword>
<protein>
    <submittedName>
        <fullName evidence="9">Uncharacterized protein</fullName>
    </submittedName>
</protein>
<dbReference type="InterPro" id="IPR016461">
    <property type="entry name" value="COMT-like"/>
</dbReference>